<sequence length="81" mass="8956">MAGARGRTKSPENPMGLVSDITVVGGIAYAAIYAFTRLLALLIVLRGTQPEHRAELVRAVAELFPQPRLPRPYGRTTRRIR</sequence>
<gene>
    <name evidence="2" type="ORF">IU470_15900</name>
</gene>
<organism evidence="2 3">
    <name type="scientific">Nocardia abscessus</name>
    <dbReference type="NCBI Taxonomy" id="120957"/>
    <lineage>
        <taxon>Bacteria</taxon>
        <taxon>Bacillati</taxon>
        <taxon>Actinomycetota</taxon>
        <taxon>Actinomycetes</taxon>
        <taxon>Mycobacteriales</taxon>
        <taxon>Nocardiaceae</taxon>
        <taxon>Nocardia</taxon>
    </lineage>
</organism>
<dbReference type="EMBL" id="JADLRE010000011">
    <property type="protein sequence ID" value="MBF6226577.1"/>
    <property type="molecule type" value="Genomic_DNA"/>
</dbReference>
<evidence type="ECO:0000313" key="3">
    <source>
        <dbReference type="Proteomes" id="UP000807309"/>
    </source>
</evidence>
<feature type="transmembrane region" description="Helical" evidence="1">
    <location>
        <begin position="21"/>
        <end position="45"/>
    </location>
</feature>
<protein>
    <submittedName>
        <fullName evidence="2">Uncharacterized protein</fullName>
    </submittedName>
</protein>
<keyword evidence="1" id="KW-0812">Transmembrane</keyword>
<evidence type="ECO:0000256" key="1">
    <source>
        <dbReference type="SAM" id="Phobius"/>
    </source>
</evidence>
<keyword evidence="3" id="KW-1185">Reference proteome</keyword>
<reference evidence="2 3" key="1">
    <citation type="submission" date="2020-10" db="EMBL/GenBank/DDBJ databases">
        <title>Identification of Nocardia species via Next-generation sequencing and recognition of intraspecies genetic diversity.</title>
        <authorList>
            <person name="Li P."/>
            <person name="Li P."/>
            <person name="Lu B."/>
        </authorList>
    </citation>
    <scope>NUCLEOTIDE SEQUENCE [LARGE SCALE GENOMIC DNA]</scope>
    <source>
        <strain evidence="2 3">N-11</strain>
    </source>
</reference>
<evidence type="ECO:0000313" key="2">
    <source>
        <dbReference type="EMBL" id="MBF6226577.1"/>
    </source>
</evidence>
<proteinExistence type="predicted"/>
<accession>A0ABS0CAL2</accession>
<dbReference type="RefSeq" id="WP_195033689.1">
    <property type="nucleotide sequence ID" value="NZ_JADLRE010000011.1"/>
</dbReference>
<name>A0ABS0CAL2_9NOCA</name>
<keyword evidence="1" id="KW-1133">Transmembrane helix</keyword>
<dbReference type="Proteomes" id="UP000807309">
    <property type="component" value="Unassembled WGS sequence"/>
</dbReference>
<comment type="caution">
    <text evidence="2">The sequence shown here is derived from an EMBL/GenBank/DDBJ whole genome shotgun (WGS) entry which is preliminary data.</text>
</comment>
<keyword evidence="1" id="KW-0472">Membrane</keyword>